<feature type="compositionally biased region" description="Low complexity" evidence="11">
    <location>
        <begin position="432"/>
        <end position="448"/>
    </location>
</feature>
<dbReference type="SUPFAM" id="SSF56112">
    <property type="entry name" value="Protein kinase-like (PK-like)"/>
    <property type="match status" value="1"/>
</dbReference>
<dbReference type="Gene3D" id="3.30.200.20">
    <property type="entry name" value="Phosphorylase Kinase, domain 1"/>
    <property type="match status" value="1"/>
</dbReference>
<feature type="compositionally biased region" description="Basic and acidic residues" evidence="11">
    <location>
        <begin position="946"/>
        <end position="957"/>
    </location>
</feature>
<dbReference type="Proteomes" id="UP000494256">
    <property type="component" value="Unassembled WGS sequence"/>
</dbReference>
<dbReference type="EMBL" id="CADEBD010000303">
    <property type="protein sequence ID" value="CAB3237226.1"/>
    <property type="molecule type" value="Genomic_DNA"/>
</dbReference>
<protein>
    <recommendedName>
        <fullName evidence="2">non-specific serine/threonine protein kinase</fullName>
        <ecNumber evidence="2">2.7.11.1</ecNumber>
    </recommendedName>
</protein>
<keyword evidence="7 10" id="KW-0067">ATP-binding</keyword>
<dbReference type="InterPro" id="IPR011009">
    <property type="entry name" value="Kinase-like_dom_sf"/>
</dbReference>
<dbReference type="FunFam" id="1.10.510.10:FF:000003">
    <property type="entry name" value="TRAF2 and NCK-interacting protein kinase isoform 4"/>
    <property type="match status" value="1"/>
</dbReference>
<dbReference type="InterPro" id="IPR051700">
    <property type="entry name" value="STE20_Ser-Thr_kinase"/>
</dbReference>
<feature type="compositionally biased region" description="Basic and acidic residues" evidence="11">
    <location>
        <begin position="648"/>
        <end position="657"/>
    </location>
</feature>
<organism evidence="14 15">
    <name type="scientific">Arctia plantaginis</name>
    <name type="common">Wood tiger moth</name>
    <name type="synonym">Phalaena plantaginis</name>
    <dbReference type="NCBI Taxonomy" id="874455"/>
    <lineage>
        <taxon>Eukaryota</taxon>
        <taxon>Metazoa</taxon>
        <taxon>Ecdysozoa</taxon>
        <taxon>Arthropoda</taxon>
        <taxon>Hexapoda</taxon>
        <taxon>Insecta</taxon>
        <taxon>Pterygota</taxon>
        <taxon>Neoptera</taxon>
        <taxon>Endopterygota</taxon>
        <taxon>Lepidoptera</taxon>
        <taxon>Glossata</taxon>
        <taxon>Ditrysia</taxon>
        <taxon>Noctuoidea</taxon>
        <taxon>Erebidae</taxon>
        <taxon>Arctiinae</taxon>
        <taxon>Arctia</taxon>
    </lineage>
</organism>
<feature type="region of interest" description="Disordered" evidence="11">
    <location>
        <begin position="311"/>
        <end position="340"/>
    </location>
</feature>
<feature type="compositionally biased region" description="Basic and acidic residues" evidence="11">
    <location>
        <begin position="624"/>
        <end position="641"/>
    </location>
</feature>
<dbReference type="GO" id="GO:0004674">
    <property type="term" value="F:protein serine/threonine kinase activity"/>
    <property type="evidence" value="ECO:0007669"/>
    <property type="project" value="UniProtKB-KW"/>
</dbReference>
<evidence type="ECO:0000256" key="4">
    <source>
        <dbReference type="ARBA" id="ARBA00022679"/>
    </source>
</evidence>
<evidence type="ECO:0000256" key="2">
    <source>
        <dbReference type="ARBA" id="ARBA00012513"/>
    </source>
</evidence>
<keyword evidence="4" id="KW-0808">Transferase</keyword>
<feature type="region of interest" description="Disordered" evidence="11">
    <location>
        <begin position="369"/>
        <end position="685"/>
    </location>
</feature>
<feature type="region of interest" description="Disordered" evidence="11">
    <location>
        <begin position="914"/>
        <end position="1045"/>
    </location>
</feature>
<proteinExistence type="inferred from homology"/>
<comment type="catalytic activity">
    <reaction evidence="9">
        <text>L-seryl-[protein] + ATP = O-phospho-L-seryl-[protein] + ADP + H(+)</text>
        <dbReference type="Rhea" id="RHEA:17989"/>
        <dbReference type="Rhea" id="RHEA-COMP:9863"/>
        <dbReference type="Rhea" id="RHEA-COMP:11604"/>
        <dbReference type="ChEBI" id="CHEBI:15378"/>
        <dbReference type="ChEBI" id="CHEBI:29999"/>
        <dbReference type="ChEBI" id="CHEBI:30616"/>
        <dbReference type="ChEBI" id="CHEBI:83421"/>
        <dbReference type="ChEBI" id="CHEBI:456216"/>
        <dbReference type="EC" id="2.7.11.1"/>
    </reaction>
</comment>
<dbReference type="PROSITE" id="PS00108">
    <property type="entry name" value="PROTEIN_KINASE_ST"/>
    <property type="match status" value="1"/>
</dbReference>
<dbReference type="GO" id="GO:0005829">
    <property type="term" value="C:cytosol"/>
    <property type="evidence" value="ECO:0007669"/>
    <property type="project" value="TreeGrafter"/>
</dbReference>
<dbReference type="SMART" id="SM00220">
    <property type="entry name" value="S_TKc"/>
    <property type="match status" value="1"/>
</dbReference>
<dbReference type="InterPro" id="IPR000719">
    <property type="entry name" value="Prot_kinase_dom"/>
</dbReference>
<feature type="compositionally biased region" description="Acidic residues" evidence="11">
    <location>
        <begin position="517"/>
        <end position="529"/>
    </location>
</feature>
<dbReference type="PROSITE" id="PS50219">
    <property type="entry name" value="CNH"/>
    <property type="match status" value="1"/>
</dbReference>
<dbReference type="GO" id="GO:0005524">
    <property type="term" value="F:ATP binding"/>
    <property type="evidence" value="ECO:0007669"/>
    <property type="project" value="UniProtKB-UniRule"/>
</dbReference>
<feature type="domain" description="Protein kinase" evidence="12">
    <location>
        <begin position="28"/>
        <end position="292"/>
    </location>
</feature>
<sequence length="1394" mass="155016">MAHQLAPSVNCSLDDIDLSALKDPAGIFELIEVVGNGTYGQVYKGRHTKTGQLAAIKVMDVTQDEEEEIKLEINVLKKYSNHRNIATYYGAFIKKSPPGKDDQLWLVMEYCGAGSVTDLVKSTKGQSLKEEWISYICREILRGLSYLHSNKVIHRDIKGQNVLLTDNAEVKLVDFGVSAQLDRTIGRRNTFIGTPYWMAPEVIACDENPDATYDNRSDLWSLGITALEMAESQPPLCDLHPMRALFLIPRNPPPRLKSKKWAKKFHSFIETVLVKDYHQRPYTEQLLRHGFIRDQPTERQVRIQLKDHIDRCKKRKQDNSVREDYKYSGSEGEEDDNAVAGEPSSIVHNAAAHQGGDTLRRNFQQIQEPGARQAEAPQPQPPPKRNSKREEREEIPEPGPPARPSIPQRLIVVPDPQAQQPNRYRPLPPTPKSSGSSNSSGSNNGTPPASGPQPPQRGSHHIFKPMLPPRRPEDLDKLAAQLNELGVVSGNEPPNRPPRAPTNGQGPPVERNPPEPAFDDSDTDSDAEESGGRVRNDGTLLASDPPKPLPGLSAVSEDGSGGGNAGGAPTRPLPPTPDDDDTHGDRTLVKRKENTESDKRQSDVDEAVLLKDWDFARFFPPKNTESKEEKKDSTKNNDPKRAQLQRQSRLEMEDAWSKYKAVATPPSRHKQMFQKTNEKSTQDKLSDILKYNKKPEPDTESNSPNRFFRGFRRENSDLFPLPSTRHSAIYFPKHESPVIGVNKQLRSSGIFNNSRKQVIKLSSGEPILTDFIKTNDSLKMRAQADARKGEKKCFDNKLAANNPIEALKNVAALIRQDSDSNGPSRQSSVNSDSPATSICFTSSTSFEKAGTPDLTANTFENQLSSDEIVESNKVMKPRREKTESDIIFRRNSQYNRHTELLTSCGQEAVLVQEKGRSSGANEGSGSRTSSVLPDLLSQAGQPTTPPRHDKSTSEEYRQAIAGGTPLSHHHHHPPSSSVQSTPSKSFISGVSSPHPLQHSPSNSSVGSQQQFLQQKQRSFLTFGFGAGSTGSGGTAGSGGNASRRESHVNVNVTPTGHDLSSDTPEIRKYKKRFNSEILCAALWGVNLLIGTENGLMLLDRSGQGKVYQLISRRRFQQMEVLEGQNILVTVSGKKNRVRVYYLSWLKSKILRTDGLSDQAERRNGWINVGELQGAVHFRIVKYERIKFLVIALKDSIEIYAWAPKPYHKFMAFKNFGDLQHRPLLVDLTIEDSTRLKVIYGSADGFHAVDLDTATVYDIYIPKHVSSNTQGAIVPHCIVPLPNSNGVQLLLCYDNEGVYVNTYGRVSKNIVLQWGEMPTSVAYIGTGQIMGWGNKAIEIRSVETGHLDGVFMHKKAQRLKFLCERNDKVFFSSAKGGSSCQIYFMTLNKPGMANW</sequence>
<evidence type="ECO:0000256" key="6">
    <source>
        <dbReference type="ARBA" id="ARBA00022777"/>
    </source>
</evidence>
<feature type="compositionally biased region" description="Low complexity" evidence="11">
    <location>
        <begin position="974"/>
        <end position="985"/>
    </location>
</feature>
<comment type="caution">
    <text evidence="14">The sequence shown here is derived from an EMBL/GenBank/DDBJ whole genome shotgun (WGS) entry which is preliminary data.</text>
</comment>
<dbReference type="Gene3D" id="1.10.510.10">
    <property type="entry name" value="Transferase(Phosphotransferase) domain 1"/>
    <property type="match status" value="1"/>
</dbReference>
<dbReference type="PANTHER" id="PTHR47096:SF1">
    <property type="entry name" value="MISSHAPEN LIKE KINASE 1"/>
    <property type="match status" value="1"/>
</dbReference>
<feature type="binding site" evidence="10">
    <location>
        <position position="57"/>
    </location>
    <ligand>
        <name>ATP</name>
        <dbReference type="ChEBI" id="CHEBI:30616"/>
    </ligand>
</feature>
<feature type="compositionally biased region" description="Low complexity" evidence="11">
    <location>
        <begin position="1003"/>
        <end position="1023"/>
    </location>
</feature>
<feature type="compositionally biased region" description="Gly residues" evidence="11">
    <location>
        <begin position="1024"/>
        <end position="1039"/>
    </location>
</feature>
<name>A0A8S0ZVU9_ARCPL</name>
<evidence type="ECO:0000256" key="5">
    <source>
        <dbReference type="ARBA" id="ARBA00022741"/>
    </source>
</evidence>
<evidence type="ECO:0000313" key="15">
    <source>
        <dbReference type="Proteomes" id="UP000494256"/>
    </source>
</evidence>
<dbReference type="InterPro" id="IPR008271">
    <property type="entry name" value="Ser/Thr_kinase_AS"/>
</dbReference>
<dbReference type="FunFam" id="3.30.200.20:FF:000006">
    <property type="entry name" value="TRAF2 and NCK-interacting protein kinase isoform 4"/>
    <property type="match status" value="1"/>
</dbReference>
<dbReference type="InterPro" id="IPR001180">
    <property type="entry name" value="CNH_dom"/>
</dbReference>
<keyword evidence="5 10" id="KW-0547">Nucleotide-binding</keyword>
<evidence type="ECO:0000256" key="7">
    <source>
        <dbReference type="ARBA" id="ARBA00022840"/>
    </source>
</evidence>
<dbReference type="Pfam" id="PF00780">
    <property type="entry name" value="CNH"/>
    <property type="match status" value="1"/>
</dbReference>
<evidence type="ECO:0000259" key="13">
    <source>
        <dbReference type="PROSITE" id="PS50219"/>
    </source>
</evidence>
<evidence type="ECO:0000313" key="14">
    <source>
        <dbReference type="EMBL" id="CAB3237226.1"/>
    </source>
</evidence>
<evidence type="ECO:0000256" key="11">
    <source>
        <dbReference type="SAM" id="MobiDB-lite"/>
    </source>
</evidence>
<dbReference type="EC" id="2.7.11.1" evidence="2"/>
<dbReference type="CDD" id="cd06608">
    <property type="entry name" value="STKc_myosinIII_N_like"/>
    <property type="match status" value="1"/>
</dbReference>
<keyword evidence="3" id="KW-0723">Serine/threonine-protein kinase</keyword>
<comment type="catalytic activity">
    <reaction evidence="8">
        <text>L-threonyl-[protein] + ATP = O-phospho-L-threonyl-[protein] + ADP + H(+)</text>
        <dbReference type="Rhea" id="RHEA:46608"/>
        <dbReference type="Rhea" id="RHEA-COMP:11060"/>
        <dbReference type="Rhea" id="RHEA-COMP:11605"/>
        <dbReference type="ChEBI" id="CHEBI:15378"/>
        <dbReference type="ChEBI" id="CHEBI:30013"/>
        <dbReference type="ChEBI" id="CHEBI:30616"/>
        <dbReference type="ChEBI" id="CHEBI:61977"/>
        <dbReference type="ChEBI" id="CHEBI:456216"/>
        <dbReference type="EC" id="2.7.11.1"/>
    </reaction>
</comment>
<dbReference type="PROSITE" id="PS50011">
    <property type="entry name" value="PROTEIN_KINASE_DOM"/>
    <property type="match status" value="1"/>
</dbReference>
<evidence type="ECO:0000256" key="1">
    <source>
        <dbReference type="ARBA" id="ARBA00008874"/>
    </source>
</evidence>
<feature type="domain" description="CNH" evidence="13">
    <location>
        <begin position="1074"/>
        <end position="1368"/>
    </location>
</feature>
<feature type="compositionally biased region" description="Basic and acidic residues" evidence="11">
    <location>
        <begin position="676"/>
        <end position="685"/>
    </location>
</feature>
<feature type="compositionally biased region" description="Basic and acidic residues" evidence="11">
    <location>
        <begin position="317"/>
        <end position="326"/>
    </location>
</feature>
<dbReference type="PANTHER" id="PTHR47096">
    <property type="entry name" value="MISSHAPEN LIKE KINASE 1"/>
    <property type="match status" value="1"/>
</dbReference>
<evidence type="ECO:0000259" key="12">
    <source>
        <dbReference type="PROSITE" id="PS50011"/>
    </source>
</evidence>
<evidence type="ECO:0000256" key="3">
    <source>
        <dbReference type="ARBA" id="ARBA00022527"/>
    </source>
</evidence>
<reference evidence="14 15" key="1">
    <citation type="submission" date="2020-04" db="EMBL/GenBank/DDBJ databases">
        <authorList>
            <person name="Wallbank WR R."/>
            <person name="Pardo Diaz C."/>
            <person name="Kozak K."/>
            <person name="Martin S."/>
            <person name="Jiggins C."/>
            <person name="Moest M."/>
            <person name="Warren A I."/>
            <person name="Byers J.R.P. K."/>
            <person name="Montejo-Kovacevich G."/>
            <person name="Yen C E."/>
        </authorList>
    </citation>
    <scope>NUCLEOTIDE SEQUENCE [LARGE SCALE GENOMIC DNA]</scope>
</reference>
<feature type="compositionally biased region" description="Polar residues" evidence="11">
    <location>
        <begin position="918"/>
        <end position="931"/>
    </location>
</feature>
<dbReference type="SMART" id="SM00036">
    <property type="entry name" value="CNH"/>
    <property type="match status" value="1"/>
</dbReference>
<keyword evidence="6" id="KW-0418">Kinase</keyword>
<comment type="similarity">
    <text evidence="1">Belongs to the protein kinase superfamily. STE Ser/Thr protein kinase family. STE20 subfamily.</text>
</comment>
<dbReference type="PROSITE" id="PS00107">
    <property type="entry name" value="PROTEIN_KINASE_ATP"/>
    <property type="match status" value="1"/>
</dbReference>
<feature type="compositionally biased region" description="Basic and acidic residues" evidence="11">
    <location>
        <begin position="583"/>
        <end position="615"/>
    </location>
</feature>
<dbReference type="InterPro" id="IPR017441">
    <property type="entry name" value="Protein_kinase_ATP_BS"/>
</dbReference>
<evidence type="ECO:0000256" key="9">
    <source>
        <dbReference type="ARBA" id="ARBA00048679"/>
    </source>
</evidence>
<accession>A0A8S0ZVU9</accession>
<gene>
    <name evidence="14" type="ORF">APLA_LOCUS7741</name>
</gene>
<evidence type="ECO:0000256" key="10">
    <source>
        <dbReference type="PROSITE-ProRule" id="PRU10141"/>
    </source>
</evidence>
<evidence type="ECO:0000256" key="8">
    <source>
        <dbReference type="ARBA" id="ARBA00047899"/>
    </source>
</evidence>
<dbReference type="Pfam" id="PF00069">
    <property type="entry name" value="Pkinase"/>
    <property type="match status" value="1"/>
</dbReference>